<dbReference type="GO" id="GO:1904680">
    <property type="term" value="F:peptide transmembrane transporter activity"/>
    <property type="evidence" value="ECO:0007669"/>
    <property type="project" value="TreeGrafter"/>
</dbReference>
<feature type="domain" description="Solute-binding protein family 5" evidence="2">
    <location>
        <begin position="90"/>
        <end position="466"/>
    </location>
</feature>
<evidence type="ECO:0000313" key="4">
    <source>
        <dbReference type="Proteomes" id="UP000198815"/>
    </source>
</evidence>
<dbReference type="GO" id="GO:0043190">
    <property type="term" value="C:ATP-binding cassette (ABC) transporter complex"/>
    <property type="evidence" value="ECO:0007669"/>
    <property type="project" value="InterPro"/>
</dbReference>
<dbReference type="STRING" id="64702.SAMN05443377_11729"/>
<dbReference type="PANTHER" id="PTHR30290:SF83">
    <property type="entry name" value="ABC TRANSPORTER SUBSTRATE-BINDING PROTEIN"/>
    <property type="match status" value="1"/>
</dbReference>
<name>A0A1H9SYM4_9ACTN</name>
<dbReference type="GO" id="GO:0015833">
    <property type="term" value="P:peptide transport"/>
    <property type="evidence" value="ECO:0007669"/>
    <property type="project" value="TreeGrafter"/>
</dbReference>
<dbReference type="Gene3D" id="3.10.105.10">
    <property type="entry name" value="Dipeptide-binding Protein, Domain 3"/>
    <property type="match status" value="1"/>
</dbReference>
<keyword evidence="4" id="KW-1185">Reference proteome</keyword>
<dbReference type="PROSITE" id="PS51257">
    <property type="entry name" value="PROKAR_LIPOPROTEIN"/>
    <property type="match status" value="1"/>
</dbReference>
<dbReference type="OrthoDB" id="9046151at2"/>
<dbReference type="InterPro" id="IPR000914">
    <property type="entry name" value="SBP_5_dom"/>
</dbReference>
<dbReference type="Gene3D" id="3.40.190.10">
    <property type="entry name" value="Periplasmic binding protein-like II"/>
    <property type="match status" value="1"/>
</dbReference>
<proteinExistence type="predicted"/>
<accession>A0A1H9SYM4</accession>
<protein>
    <submittedName>
        <fullName evidence="3">Oligopeptide transport system substrate-binding protein</fullName>
    </submittedName>
</protein>
<evidence type="ECO:0000259" key="2">
    <source>
        <dbReference type="Pfam" id="PF00496"/>
    </source>
</evidence>
<dbReference type="InterPro" id="IPR039424">
    <property type="entry name" value="SBP_5"/>
</dbReference>
<dbReference type="PANTHER" id="PTHR30290">
    <property type="entry name" value="PERIPLASMIC BINDING COMPONENT OF ABC TRANSPORTER"/>
    <property type="match status" value="1"/>
</dbReference>
<dbReference type="Proteomes" id="UP000198815">
    <property type="component" value="Unassembled WGS sequence"/>
</dbReference>
<dbReference type="AlphaFoldDB" id="A0A1H9SYM4"/>
<dbReference type="SUPFAM" id="SSF53850">
    <property type="entry name" value="Periplasmic binding protein-like II"/>
    <property type="match status" value="1"/>
</dbReference>
<reference evidence="3 4" key="1">
    <citation type="submission" date="2016-10" db="EMBL/GenBank/DDBJ databases">
        <authorList>
            <person name="de Groot N.N."/>
        </authorList>
    </citation>
    <scope>NUCLEOTIDE SEQUENCE [LARGE SCALE GENOMIC DNA]</scope>
    <source>
        <strain evidence="3 4">DSM 16859</strain>
    </source>
</reference>
<sequence length="549" mass="58556">MIVKKKTRLSVALAAAALSVAMALTGCSSSSNSSGGSSTAGSTTAVISANTTEPQNPLIPGNTNEVGGGKVVDLLWAGLISYEPDGTTKNEVAQSIDTTDNKTFTVKLKDWKFSNGEPVTAHSFVDAWNYTALSTNAQLNAAFPTLTQIEGYDAVSADKPTAQTLSGLKVIDDKTFTITLTAPSSTFPLSLGYSAFYPLPKEAFSDMKAFGEKPIGDGPYTLSSWQHNKEIDLAPNPDYNGNRKAANGGVKLVIYTDLNAAYSDVQAGNLDVLDQVPASALSTYTTDDTVQAISKPGSVFQSFTIPQSLDHFGNNEEGRLRRQAISEAIDRPTITKTIFSGSRTPAVDFTAPVIPGYNGKLSGNGTLSYNPSDAKAKWAQADAISKFDGTFNIAYNADGDHKAWVDAVANSIKNTLGIQAQGQPIATFSDFRSQITKRQLKSAFRSGWQADYPSADDYLAPLYATAKPGTSSNDGDYSNPDFDKAIADAEAATSASDRQKFYDQAQEILLKDLPAIPLWYQNVSAVSAKGTKNVAFNYQNVPVYNAITK</sequence>
<dbReference type="GO" id="GO:0042597">
    <property type="term" value="C:periplasmic space"/>
    <property type="evidence" value="ECO:0007669"/>
    <property type="project" value="UniProtKB-ARBA"/>
</dbReference>
<evidence type="ECO:0000313" key="3">
    <source>
        <dbReference type="EMBL" id="SER90130.1"/>
    </source>
</evidence>
<dbReference type="CDD" id="cd00995">
    <property type="entry name" value="PBP2_NikA_DppA_OppA_like"/>
    <property type="match status" value="1"/>
</dbReference>
<evidence type="ECO:0000256" key="1">
    <source>
        <dbReference type="SAM" id="SignalP"/>
    </source>
</evidence>
<feature type="chain" id="PRO_5038622317" evidence="1">
    <location>
        <begin position="24"/>
        <end position="549"/>
    </location>
</feature>
<dbReference type="PIRSF" id="PIRSF002741">
    <property type="entry name" value="MppA"/>
    <property type="match status" value="1"/>
</dbReference>
<dbReference type="InterPro" id="IPR030678">
    <property type="entry name" value="Peptide/Ni-bd"/>
</dbReference>
<gene>
    <name evidence="3" type="ORF">SAMN05443377_11729</name>
</gene>
<feature type="signal peptide" evidence="1">
    <location>
        <begin position="1"/>
        <end position="23"/>
    </location>
</feature>
<organism evidence="3 4">
    <name type="scientific">Propionibacterium cyclohexanicum</name>
    <dbReference type="NCBI Taxonomy" id="64702"/>
    <lineage>
        <taxon>Bacteria</taxon>
        <taxon>Bacillati</taxon>
        <taxon>Actinomycetota</taxon>
        <taxon>Actinomycetes</taxon>
        <taxon>Propionibacteriales</taxon>
        <taxon>Propionibacteriaceae</taxon>
        <taxon>Propionibacterium</taxon>
    </lineage>
</organism>
<dbReference type="Gene3D" id="3.90.76.10">
    <property type="entry name" value="Dipeptide-binding Protein, Domain 1"/>
    <property type="match status" value="1"/>
</dbReference>
<dbReference type="EMBL" id="FOGZ01000017">
    <property type="protein sequence ID" value="SER90130.1"/>
    <property type="molecule type" value="Genomic_DNA"/>
</dbReference>
<keyword evidence="1" id="KW-0732">Signal</keyword>
<dbReference type="Pfam" id="PF00496">
    <property type="entry name" value="SBP_bac_5"/>
    <property type="match status" value="1"/>
</dbReference>